<dbReference type="CDD" id="cd04485">
    <property type="entry name" value="DnaE_OBF"/>
    <property type="match status" value="1"/>
</dbReference>
<keyword evidence="8" id="KW-0239">DNA-directed DNA polymerase</keyword>
<comment type="caution">
    <text evidence="11">The sequence shown here is derived from an EMBL/GenBank/DDBJ whole genome shotgun (WGS) entry which is preliminary data.</text>
</comment>
<dbReference type="PANTHER" id="PTHR32294">
    <property type="entry name" value="DNA POLYMERASE III SUBUNIT ALPHA"/>
    <property type="match status" value="1"/>
</dbReference>
<dbReference type="InterPro" id="IPR040982">
    <property type="entry name" value="DNA_pol3_finger"/>
</dbReference>
<keyword evidence="12" id="KW-1185">Reference proteome</keyword>
<dbReference type="CDD" id="cd12113">
    <property type="entry name" value="PHP_PolIIIA_DnaE3"/>
    <property type="match status" value="1"/>
</dbReference>
<dbReference type="InterPro" id="IPR004013">
    <property type="entry name" value="PHP_dom"/>
</dbReference>
<name>A0A4V1RND4_9ACTN</name>
<dbReference type="GO" id="GO:0006260">
    <property type="term" value="P:DNA replication"/>
    <property type="evidence" value="ECO:0007669"/>
    <property type="project" value="UniProtKB-KW"/>
</dbReference>
<dbReference type="InterPro" id="IPR016195">
    <property type="entry name" value="Pol/histidinol_Pase-like"/>
</dbReference>
<sequence length="1189" mass="131181">MSAGTTASSTGDFVHLHVHTEYSMLDGASLLDGLFARTSELGMPAIAMTDHGNLHGAYDFYSKAKRHGIKPIIGIEAYITPGTMRGERRRVRWGQGDLAEEGGNDVAGGGAYTHMTMWAESTEGMRNLFRLSSRSSMEGYFYKPRMDKEILAEHSEGLMVSTGCPSGAIQTRLRLGQYDEAVREAGELQDMFGRDSVFLELMDHGIDIEKRVRDDLLRLGKQLSIPPIATNDSHYNNPEDAAAHDALICVASGKRLSDTNRLKFDGGGYYIKSAAEMRELWADRFGMPEACDNTLAIAERCEVEFTESTGGYMARADVPAGETEDSWFRKEVWRGIEARYPGDRLDQGVRDRVEMELAIISQKGYSGYYLVVADFINWAKDNGIRVGPGRGSGAGSIAAYSLRITDLCPLEHGLFFERFLNPERPSMPDFDIDFDDARRGEVINYVSDKYGAERVAQIATFGRLKAKAAIKDAARVLDHGFAIGDRITKAYPADVMGKGVALKDIFNPDHKRYRDGGEFRALYDQDPEVRTIYETAVGLEGQIRNWGVHAAGVIMSSEPLIDIVPIMSRPQDGAVITQFDYPMCESLGLVKMDFLGLSNLRILDDAIANIKVNRGETVVLEELGFEDRTTYELMGRGDTLGVFQLDGSGMRSLLRSLQPDAFADITAVSALYRPGPMGADSHNKYARRKNGREPIEPIHPALADALETVLGETYGLIVYQEQVMAIAQVLAGFTLGAADNLRRAMGKKKKEELDKQYAGFQAGMLERSYPQVAIDKLWEILLPFSDYAFNKSHSAAYGVITYWTAYLKANYRTEYMAALLTSVKDDKDKMAIYLNECRRMKIQVLPPDVNESHADFTPVGNDIRFGLTAVRNVGHNVVAGVVAAREEKGRYADFNDFMEKVPALVCNKRVVESLIKAGAFDDMKHRRRALAAVHETAVDQFVDLKKNEAIGQDSLFGGLGDDDAGFGVSVTIPDIEDWDKMTLLGHEREMLGLYVSDHPLLGLEHVLSQGTDCTIGQLLLDEERAHGSTLTVSGLITSVQRKITKRGDPWATITLEDLDGAIEVLLFPSAYTLSSTLLVEDAIVRIKGQLSRDKDQPELRAQEVTAPDLTHGPTGPVVISLPSTRCTPPVVAQLRDVLGTHPGMTEVQLRLLTRSSTKVLRLDDNLRVTPSPALFADLKQLLGPGCLTG</sequence>
<evidence type="ECO:0000256" key="2">
    <source>
        <dbReference type="ARBA" id="ARBA00009496"/>
    </source>
</evidence>
<accession>A0A4V1RND4</accession>
<evidence type="ECO:0000259" key="10">
    <source>
        <dbReference type="SMART" id="SM00481"/>
    </source>
</evidence>
<dbReference type="Pfam" id="PF17657">
    <property type="entry name" value="DNA_pol3_finger"/>
    <property type="match status" value="1"/>
</dbReference>
<dbReference type="NCBIfam" id="NF004226">
    <property type="entry name" value="PRK05673.1"/>
    <property type="match status" value="1"/>
</dbReference>
<evidence type="ECO:0000313" key="12">
    <source>
        <dbReference type="Proteomes" id="UP000291101"/>
    </source>
</evidence>
<evidence type="ECO:0000256" key="8">
    <source>
        <dbReference type="ARBA" id="ARBA00022932"/>
    </source>
</evidence>
<evidence type="ECO:0000256" key="7">
    <source>
        <dbReference type="ARBA" id="ARBA00022705"/>
    </source>
</evidence>
<evidence type="ECO:0000256" key="6">
    <source>
        <dbReference type="ARBA" id="ARBA00022695"/>
    </source>
</evidence>
<evidence type="ECO:0000256" key="9">
    <source>
        <dbReference type="ARBA" id="ARBA00049244"/>
    </source>
</evidence>
<evidence type="ECO:0000256" key="3">
    <source>
        <dbReference type="ARBA" id="ARBA00012417"/>
    </source>
</evidence>
<dbReference type="Proteomes" id="UP000291101">
    <property type="component" value="Unassembled WGS sequence"/>
</dbReference>
<reference evidence="11 12" key="1">
    <citation type="submission" date="2019-01" db="EMBL/GenBank/DDBJ databases">
        <title>Novel species of Nocardioides.</title>
        <authorList>
            <person name="Liu Q."/>
            <person name="X Y.-H."/>
        </authorList>
    </citation>
    <scope>NUCLEOTIDE SEQUENCE [LARGE SCALE GENOMIC DNA]</scope>
    <source>
        <strain evidence="11 12">HLT2-9</strain>
    </source>
</reference>
<dbReference type="EMBL" id="SDWV01000024">
    <property type="protein sequence ID" value="RYC05467.1"/>
    <property type="molecule type" value="Genomic_DNA"/>
</dbReference>
<dbReference type="Pfam" id="PF14579">
    <property type="entry name" value="HHH_6"/>
    <property type="match status" value="1"/>
</dbReference>
<dbReference type="Pfam" id="PF07733">
    <property type="entry name" value="DNA_pol3_alpha"/>
    <property type="match status" value="1"/>
</dbReference>
<dbReference type="InterPro" id="IPR004365">
    <property type="entry name" value="NA-bd_OB_tRNA"/>
</dbReference>
<dbReference type="Pfam" id="PF01336">
    <property type="entry name" value="tRNA_anti-codon"/>
    <property type="match status" value="1"/>
</dbReference>
<dbReference type="RefSeq" id="WP_129428412.1">
    <property type="nucleotide sequence ID" value="NZ_SDWV01000024.1"/>
</dbReference>
<dbReference type="EC" id="2.7.7.7" evidence="3"/>
<dbReference type="Pfam" id="PF02811">
    <property type="entry name" value="PHP"/>
    <property type="match status" value="1"/>
</dbReference>
<dbReference type="Gene3D" id="1.10.150.870">
    <property type="match status" value="1"/>
</dbReference>
<dbReference type="GO" id="GO:0008408">
    <property type="term" value="F:3'-5' exonuclease activity"/>
    <property type="evidence" value="ECO:0007669"/>
    <property type="project" value="InterPro"/>
</dbReference>
<evidence type="ECO:0000256" key="4">
    <source>
        <dbReference type="ARBA" id="ARBA00019114"/>
    </source>
</evidence>
<organism evidence="11 12">
    <name type="scientific">Nocardioides zhouii</name>
    <dbReference type="NCBI Taxonomy" id="1168729"/>
    <lineage>
        <taxon>Bacteria</taxon>
        <taxon>Bacillati</taxon>
        <taxon>Actinomycetota</taxon>
        <taxon>Actinomycetes</taxon>
        <taxon>Propionibacteriales</taxon>
        <taxon>Nocardioidaceae</taxon>
        <taxon>Nocardioides</taxon>
    </lineage>
</organism>
<evidence type="ECO:0000313" key="11">
    <source>
        <dbReference type="EMBL" id="RYC05467.1"/>
    </source>
</evidence>
<gene>
    <name evidence="11" type="ORF">EUA94_18700</name>
</gene>
<comment type="subcellular location">
    <subcellularLocation>
        <location evidence="1">Cytoplasm</location>
    </subcellularLocation>
</comment>
<keyword evidence="5 11" id="KW-0808">Transferase</keyword>
<dbReference type="SUPFAM" id="SSF89550">
    <property type="entry name" value="PHP domain-like"/>
    <property type="match status" value="1"/>
</dbReference>
<evidence type="ECO:0000256" key="5">
    <source>
        <dbReference type="ARBA" id="ARBA00022679"/>
    </source>
</evidence>
<dbReference type="AlphaFoldDB" id="A0A4V1RND4"/>
<feature type="domain" description="Polymerase/histidinol phosphatase N-terminal" evidence="10">
    <location>
        <begin position="14"/>
        <end position="81"/>
    </location>
</feature>
<evidence type="ECO:0000256" key="1">
    <source>
        <dbReference type="ARBA" id="ARBA00004496"/>
    </source>
</evidence>
<proteinExistence type="inferred from homology"/>
<dbReference type="InterPro" id="IPR041931">
    <property type="entry name" value="DNA_pol3_alpha_thumb_dom"/>
</dbReference>
<dbReference type="InterPro" id="IPR011708">
    <property type="entry name" value="DNA_pol3_alpha_NTPase_dom"/>
</dbReference>
<dbReference type="SMART" id="SM00481">
    <property type="entry name" value="POLIIIAc"/>
    <property type="match status" value="1"/>
</dbReference>
<dbReference type="NCBIfam" id="TIGR00594">
    <property type="entry name" value="polc"/>
    <property type="match status" value="1"/>
</dbReference>
<comment type="similarity">
    <text evidence="2">Belongs to the DNA polymerase type-C family. DnaE subfamily.</text>
</comment>
<dbReference type="OrthoDB" id="9803237at2"/>
<dbReference type="InterPro" id="IPR029460">
    <property type="entry name" value="DNAPol_HHH"/>
</dbReference>
<protein>
    <recommendedName>
        <fullName evidence="4">DNA polymerase III subunit alpha</fullName>
        <ecNumber evidence="3">2.7.7.7</ecNumber>
    </recommendedName>
</protein>
<dbReference type="PANTHER" id="PTHR32294:SF0">
    <property type="entry name" value="DNA POLYMERASE III SUBUNIT ALPHA"/>
    <property type="match status" value="1"/>
</dbReference>
<keyword evidence="6 11" id="KW-0548">Nucleotidyltransferase</keyword>
<dbReference type="InterPro" id="IPR003141">
    <property type="entry name" value="Pol/His_phosphatase_N"/>
</dbReference>
<dbReference type="Gene3D" id="1.10.10.1600">
    <property type="entry name" value="Bacterial DNA polymerase III alpha subunit, thumb domain"/>
    <property type="match status" value="1"/>
</dbReference>
<dbReference type="GO" id="GO:0003887">
    <property type="term" value="F:DNA-directed DNA polymerase activity"/>
    <property type="evidence" value="ECO:0007669"/>
    <property type="project" value="UniProtKB-KW"/>
</dbReference>
<dbReference type="GO" id="GO:0003676">
    <property type="term" value="F:nucleic acid binding"/>
    <property type="evidence" value="ECO:0007669"/>
    <property type="project" value="InterPro"/>
</dbReference>
<dbReference type="GO" id="GO:0005737">
    <property type="term" value="C:cytoplasm"/>
    <property type="evidence" value="ECO:0007669"/>
    <property type="project" value="UniProtKB-SubCell"/>
</dbReference>
<dbReference type="InterPro" id="IPR004805">
    <property type="entry name" value="DnaE2/DnaE/PolC"/>
</dbReference>
<keyword evidence="7" id="KW-0235">DNA replication</keyword>
<dbReference type="Gene3D" id="3.20.20.140">
    <property type="entry name" value="Metal-dependent hydrolases"/>
    <property type="match status" value="1"/>
</dbReference>
<comment type="catalytic activity">
    <reaction evidence="9">
        <text>DNA(n) + a 2'-deoxyribonucleoside 5'-triphosphate = DNA(n+1) + diphosphate</text>
        <dbReference type="Rhea" id="RHEA:22508"/>
        <dbReference type="Rhea" id="RHEA-COMP:17339"/>
        <dbReference type="Rhea" id="RHEA-COMP:17340"/>
        <dbReference type="ChEBI" id="CHEBI:33019"/>
        <dbReference type="ChEBI" id="CHEBI:61560"/>
        <dbReference type="ChEBI" id="CHEBI:173112"/>
        <dbReference type="EC" id="2.7.7.7"/>
    </reaction>
</comment>